<dbReference type="PANTHER" id="PTHR34992:SF1">
    <property type="entry name" value="COPPER ACQUISITION FACTOR BIM1-LIKE DOMAIN-CONTAINING PROTEIN"/>
    <property type="match status" value="1"/>
</dbReference>
<keyword evidence="2" id="KW-1003">Cell membrane</keyword>
<dbReference type="InterPro" id="IPR012337">
    <property type="entry name" value="RNaseH-like_sf"/>
</dbReference>
<dbReference type="EMBL" id="JXNT01000003">
    <property type="protein sequence ID" value="ODM21063.1"/>
    <property type="molecule type" value="Genomic_DNA"/>
</dbReference>
<dbReference type="GO" id="GO:0098552">
    <property type="term" value="C:side of membrane"/>
    <property type="evidence" value="ECO:0007669"/>
    <property type="project" value="UniProtKB-KW"/>
</dbReference>
<dbReference type="InterPro" id="IPR046936">
    <property type="entry name" value="BIM1-like"/>
</dbReference>
<dbReference type="CDD" id="cd21176">
    <property type="entry name" value="LPMO_auxiliary-like"/>
    <property type="match status" value="1"/>
</dbReference>
<dbReference type="Pfam" id="PF20238">
    <property type="entry name" value="BIM1-like_dom"/>
    <property type="match status" value="1"/>
</dbReference>
<dbReference type="GO" id="GO:0003676">
    <property type="term" value="F:nucleic acid binding"/>
    <property type="evidence" value="ECO:0007669"/>
    <property type="project" value="InterPro"/>
</dbReference>
<dbReference type="PROSITE" id="PS50879">
    <property type="entry name" value="RNASE_H_1"/>
    <property type="match status" value="1"/>
</dbReference>
<evidence type="ECO:0000256" key="1">
    <source>
        <dbReference type="ARBA" id="ARBA00004609"/>
    </source>
</evidence>
<keyword evidence="5" id="KW-0472">Membrane</keyword>
<evidence type="ECO:0000256" key="2">
    <source>
        <dbReference type="ARBA" id="ARBA00022475"/>
    </source>
</evidence>
<comment type="subcellular location">
    <subcellularLocation>
        <location evidence="1">Cell membrane</location>
        <topology evidence="1">Lipid-anchor</topology>
        <topology evidence="1">GPI-anchor</topology>
    </subcellularLocation>
</comment>
<dbReference type="GO" id="GO:0005886">
    <property type="term" value="C:plasma membrane"/>
    <property type="evidence" value="ECO:0007669"/>
    <property type="project" value="UniProtKB-SubCell"/>
</dbReference>
<evidence type="ECO:0000256" key="3">
    <source>
        <dbReference type="ARBA" id="ARBA00022622"/>
    </source>
</evidence>
<evidence type="ECO:0000256" key="5">
    <source>
        <dbReference type="ARBA" id="ARBA00023136"/>
    </source>
</evidence>
<evidence type="ECO:0000256" key="4">
    <source>
        <dbReference type="ARBA" id="ARBA00022729"/>
    </source>
</evidence>
<evidence type="ECO:0000313" key="12">
    <source>
        <dbReference type="Proteomes" id="UP000094569"/>
    </source>
</evidence>
<feature type="domain" description="RNase H type-1" evidence="10">
    <location>
        <begin position="188"/>
        <end position="316"/>
    </location>
</feature>
<dbReference type="GO" id="GO:0004523">
    <property type="term" value="F:RNA-DNA hybrid ribonuclease activity"/>
    <property type="evidence" value="ECO:0007669"/>
    <property type="project" value="InterPro"/>
</dbReference>
<sequence length="465" mass="50623">MKLSILSLAALTPLVAAHFKLDYPTPRGENEDIMTTFPCGGLAQSSERTKVSISDGSFPVVVTMGHMQTAFEVLLSLGNDPGTNFNVTLVPAFGARGLGSLCIPHVAFDEDTLGINITDGMNATVQVQSNGDPTGGLYACADIEFSSSTEYSKPSSCKNNTNVAAAPFTGEAAQRNANESTANGGVQSGGSSTSDSDSASTSTGGAVALQTAAWGMLGAAVVGGLKAALNSAQAPYTQHLYVLLDNQEVARQLQGCPRGSSQHTILDFQELTNNWPNRPLRCQAIPPGRVHVHWIPGHAGITGNEQADEQAKRGTMSTSQTNSSPARYAWALRTLKEEFWRRFQLYWTENAPQQYRDLSISLDKRPHELSLPRATLGRLLAARSGHGDFAQYHERFRHEDANLECSCRRPKSPHHFYYCRKGRKASPQPWGSRQVDEILRSKSGTRDFHEWLQESHFYSSICPAH</sequence>
<evidence type="ECO:0000256" key="8">
    <source>
        <dbReference type="SAM" id="MobiDB-lite"/>
    </source>
</evidence>
<keyword evidence="12" id="KW-1185">Reference proteome</keyword>
<dbReference type="Gene3D" id="3.30.420.10">
    <property type="entry name" value="Ribonuclease H-like superfamily/Ribonuclease H"/>
    <property type="match status" value="1"/>
</dbReference>
<keyword evidence="6" id="KW-0325">Glycoprotein</keyword>
<dbReference type="CDD" id="cd09276">
    <property type="entry name" value="Rnase_HI_RT_non_LTR"/>
    <property type="match status" value="1"/>
</dbReference>
<keyword evidence="3" id="KW-0336">GPI-anchor</keyword>
<comment type="caution">
    <text evidence="11">The sequence shown here is derived from an EMBL/GenBank/DDBJ whole genome shotgun (WGS) entry which is preliminary data.</text>
</comment>
<protein>
    <recommendedName>
        <fullName evidence="10">RNase H type-1 domain-containing protein</fullName>
    </recommendedName>
</protein>
<dbReference type="InterPro" id="IPR046530">
    <property type="entry name" value="BIM1-like_dom"/>
</dbReference>
<evidence type="ECO:0000259" key="10">
    <source>
        <dbReference type="PROSITE" id="PS50879"/>
    </source>
</evidence>
<feature type="chain" id="PRO_5009123727" description="RNase H type-1 domain-containing protein" evidence="9">
    <location>
        <begin position="18"/>
        <end position="465"/>
    </location>
</feature>
<feature type="region of interest" description="Disordered" evidence="8">
    <location>
        <begin position="179"/>
        <end position="203"/>
    </location>
</feature>
<keyword evidence="7" id="KW-0449">Lipoprotein</keyword>
<dbReference type="SUPFAM" id="SSF53098">
    <property type="entry name" value="Ribonuclease H-like"/>
    <property type="match status" value="1"/>
</dbReference>
<reference evidence="11 12" key="1">
    <citation type="journal article" date="2016" name="BMC Genomics">
        <title>Comparative genomic and transcriptomic analyses of the Fuzhuan brick tea-fermentation fungus Aspergillus cristatus.</title>
        <authorList>
            <person name="Ge Y."/>
            <person name="Wang Y."/>
            <person name="Liu Y."/>
            <person name="Tan Y."/>
            <person name="Ren X."/>
            <person name="Zhang X."/>
            <person name="Hyde K.D."/>
            <person name="Liu Y."/>
            <person name="Liu Z."/>
        </authorList>
    </citation>
    <scope>NUCLEOTIDE SEQUENCE [LARGE SCALE GENOMIC DNA]</scope>
    <source>
        <strain evidence="11 12">GZAAS20.1005</strain>
    </source>
</reference>
<dbReference type="AlphaFoldDB" id="A0A1E3BJA5"/>
<dbReference type="InterPro" id="IPR036397">
    <property type="entry name" value="RNaseH_sf"/>
</dbReference>
<name>A0A1E3BJA5_ASPCR</name>
<evidence type="ECO:0000256" key="6">
    <source>
        <dbReference type="ARBA" id="ARBA00023180"/>
    </source>
</evidence>
<organism evidence="11 12">
    <name type="scientific">Aspergillus cristatus</name>
    <name type="common">Chinese Fuzhuan brick tea-fermentation fungus</name>
    <name type="synonym">Eurotium cristatum</name>
    <dbReference type="NCBI Taxonomy" id="573508"/>
    <lineage>
        <taxon>Eukaryota</taxon>
        <taxon>Fungi</taxon>
        <taxon>Dikarya</taxon>
        <taxon>Ascomycota</taxon>
        <taxon>Pezizomycotina</taxon>
        <taxon>Eurotiomycetes</taxon>
        <taxon>Eurotiomycetidae</taxon>
        <taxon>Eurotiales</taxon>
        <taxon>Aspergillaceae</taxon>
        <taxon>Aspergillus</taxon>
        <taxon>Aspergillus subgen. Aspergillus</taxon>
    </lineage>
</organism>
<proteinExistence type="predicted"/>
<keyword evidence="4 9" id="KW-0732">Signal</keyword>
<dbReference type="Proteomes" id="UP000094569">
    <property type="component" value="Unassembled WGS sequence"/>
</dbReference>
<dbReference type="Pfam" id="PF00075">
    <property type="entry name" value="RNase_H"/>
    <property type="match status" value="1"/>
</dbReference>
<feature type="compositionally biased region" description="Low complexity" evidence="8">
    <location>
        <begin position="189"/>
        <end position="203"/>
    </location>
</feature>
<feature type="signal peptide" evidence="9">
    <location>
        <begin position="1"/>
        <end position="17"/>
    </location>
</feature>
<dbReference type="VEuPathDB" id="FungiDB:SI65_04116"/>
<dbReference type="InterPro" id="IPR002156">
    <property type="entry name" value="RNaseH_domain"/>
</dbReference>
<accession>A0A1E3BJA5</accession>
<evidence type="ECO:0000256" key="9">
    <source>
        <dbReference type="SAM" id="SignalP"/>
    </source>
</evidence>
<evidence type="ECO:0000313" key="11">
    <source>
        <dbReference type="EMBL" id="ODM21063.1"/>
    </source>
</evidence>
<evidence type="ECO:0000256" key="7">
    <source>
        <dbReference type="ARBA" id="ARBA00023288"/>
    </source>
</evidence>
<dbReference type="STRING" id="573508.A0A1E3BJA5"/>
<dbReference type="PANTHER" id="PTHR34992">
    <property type="entry name" value="HYPHAL ANASTAMOSIS-7 PROTEIN"/>
    <property type="match status" value="1"/>
</dbReference>
<dbReference type="OrthoDB" id="2146436at2759"/>
<gene>
    <name evidence="11" type="ORF">SI65_04116</name>
</gene>